<protein>
    <submittedName>
        <fullName evidence="4">Uncharacterized protein</fullName>
    </submittedName>
</protein>
<organism evidence="4 5">
    <name type="scientific">Rhodopseudomonas rhenobacensis</name>
    <dbReference type="NCBI Taxonomy" id="87461"/>
    <lineage>
        <taxon>Bacteria</taxon>
        <taxon>Pseudomonadati</taxon>
        <taxon>Pseudomonadota</taxon>
        <taxon>Alphaproteobacteria</taxon>
        <taxon>Hyphomicrobiales</taxon>
        <taxon>Nitrobacteraceae</taxon>
        <taxon>Rhodopseudomonas</taxon>
    </lineage>
</organism>
<evidence type="ECO:0000256" key="1">
    <source>
        <dbReference type="SAM" id="Coils"/>
    </source>
</evidence>
<evidence type="ECO:0000313" key="4">
    <source>
        <dbReference type="EMBL" id="MBB5048535.1"/>
    </source>
</evidence>
<evidence type="ECO:0000256" key="3">
    <source>
        <dbReference type="SAM" id="Phobius"/>
    </source>
</evidence>
<feature type="transmembrane region" description="Helical" evidence="3">
    <location>
        <begin position="133"/>
        <end position="156"/>
    </location>
</feature>
<feature type="transmembrane region" description="Helical" evidence="3">
    <location>
        <begin position="391"/>
        <end position="412"/>
    </location>
</feature>
<dbReference type="Pfam" id="PF14362">
    <property type="entry name" value="DUF4407"/>
    <property type="match status" value="1"/>
</dbReference>
<keyword evidence="5" id="KW-1185">Reference proteome</keyword>
<reference evidence="4 5" key="1">
    <citation type="submission" date="2020-08" db="EMBL/GenBank/DDBJ databases">
        <title>Genomic Encyclopedia of Type Strains, Phase IV (KMG-IV): sequencing the most valuable type-strain genomes for metagenomic binning, comparative biology and taxonomic classification.</title>
        <authorList>
            <person name="Goeker M."/>
        </authorList>
    </citation>
    <scope>NUCLEOTIDE SEQUENCE [LARGE SCALE GENOMIC DNA]</scope>
    <source>
        <strain evidence="4 5">DSM 12706</strain>
    </source>
</reference>
<feature type="coiled-coil region" evidence="1">
    <location>
        <begin position="283"/>
        <end position="346"/>
    </location>
</feature>
<gene>
    <name evidence="4" type="ORF">HNR60_003302</name>
</gene>
<keyword evidence="3" id="KW-1133">Transmembrane helix</keyword>
<keyword evidence="3" id="KW-0472">Membrane</keyword>
<dbReference type="Proteomes" id="UP000542353">
    <property type="component" value="Unassembled WGS sequence"/>
</dbReference>
<feature type="compositionally biased region" description="Basic and acidic residues" evidence="2">
    <location>
        <begin position="451"/>
        <end position="469"/>
    </location>
</feature>
<evidence type="ECO:0000313" key="5">
    <source>
        <dbReference type="Proteomes" id="UP000542353"/>
    </source>
</evidence>
<keyword evidence="1" id="KW-0175">Coiled coil</keyword>
<feature type="coiled-coil region" evidence="1">
    <location>
        <begin position="187"/>
        <end position="214"/>
    </location>
</feature>
<name>A0A7W7Z5S1_9BRAD</name>
<dbReference type="RefSeq" id="WP_184259353.1">
    <property type="nucleotide sequence ID" value="NZ_JACHIH010000022.1"/>
</dbReference>
<feature type="region of interest" description="Disordered" evidence="2">
    <location>
        <begin position="450"/>
        <end position="534"/>
    </location>
</feature>
<proteinExistence type="predicted"/>
<sequence length="534" mass="58014">MSMLDGLLDRPTHRLTAWQRFQAKMVGMDTDLLERSPERDVHEGSRCFWLLILVAAYQCVVFASLAHVLLAEPGKLHPEFFLLAALPAILVGVLEAALVIAPSYLSSGIHTLSQAGLEMPNPWGRRAKKAMAITLRLTFALACAQLGSIAITLPLLGKDTTAALDQAYRQSNAILFEQADARHTETLRRNNEELDQLHAQLSDLKTEEERWRRASIDPTTSDPELVALLARVEQLRSVKGAADQELAAAEQFANDELMGKQSAPGNSGRMGYGPVRRAADEAVANARRKVEAAASDLREAEARLAPLRERLAASAQGKSSGAETRLAEVTRERDALDERAAVLDERVRTLIGDRERLIREAVEADPGHVKKEDGILARVHAVRNIVESDSAAFVIVLLFDVVLFFIEVAVLLSKSLAAPTTYATLLAYAHVVGAHKIVQEIARTLNDVEAAPEKEEPPSPAIQEDRKENPVPLENGETKPAEEADLGVGPAHGGTKPPEADLPKRGRGRPPGSPNRPRAADLPSETAEGEKTPP</sequence>
<dbReference type="AlphaFoldDB" id="A0A7W7Z5S1"/>
<feature type="transmembrane region" description="Helical" evidence="3">
    <location>
        <begin position="80"/>
        <end position="101"/>
    </location>
</feature>
<feature type="transmembrane region" description="Helical" evidence="3">
    <location>
        <begin position="47"/>
        <end position="68"/>
    </location>
</feature>
<comment type="caution">
    <text evidence="4">The sequence shown here is derived from an EMBL/GenBank/DDBJ whole genome shotgun (WGS) entry which is preliminary data.</text>
</comment>
<accession>A0A7W7Z5S1</accession>
<evidence type="ECO:0000256" key="2">
    <source>
        <dbReference type="SAM" id="MobiDB-lite"/>
    </source>
</evidence>
<dbReference type="EMBL" id="JACHIH010000022">
    <property type="protein sequence ID" value="MBB5048535.1"/>
    <property type="molecule type" value="Genomic_DNA"/>
</dbReference>
<keyword evidence="3" id="KW-0812">Transmembrane</keyword>
<dbReference type="InterPro" id="IPR025519">
    <property type="entry name" value="DUF4407"/>
</dbReference>